<organism evidence="1 2">
    <name type="scientific">Drechslerella dactyloides</name>
    <name type="common">Nematode-trapping fungus</name>
    <name type="synonym">Arthrobotrys dactyloides</name>
    <dbReference type="NCBI Taxonomy" id="74499"/>
    <lineage>
        <taxon>Eukaryota</taxon>
        <taxon>Fungi</taxon>
        <taxon>Dikarya</taxon>
        <taxon>Ascomycota</taxon>
        <taxon>Pezizomycotina</taxon>
        <taxon>Orbiliomycetes</taxon>
        <taxon>Orbiliales</taxon>
        <taxon>Orbiliaceae</taxon>
        <taxon>Drechslerella</taxon>
    </lineage>
</organism>
<keyword evidence="2" id="KW-1185">Reference proteome</keyword>
<protein>
    <submittedName>
        <fullName evidence="1">Uncharacterized protein</fullName>
    </submittedName>
</protein>
<dbReference type="Proteomes" id="UP001221413">
    <property type="component" value="Unassembled WGS sequence"/>
</dbReference>
<evidence type="ECO:0000313" key="2">
    <source>
        <dbReference type="Proteomes" id="UP001221413"/>
    </source>
</evidence>
<gene>
    <name evidence="1" type="ORF">Dda_0645</name>
</gene>
<comment type="caution">
    <text evidence="1">The sequence shown here is derived from an EMBL/GenBank/DDBJ whole genome shotgun (WGS) entry which is preliminary data.</text>
</comment>
<proteinExistence type="predicted"/>
<dbReference type="EMBL" id="JAQGDS010000001">
    <property type="protein sequence ID" value="KAJ6264498.1"/>
    <property type="molecule type" value="Genomic_DNA"/>
</dbReference>
<reference evidence="1" key="1">
    <citation type="submission" date="2023-01" db="EMBL/GenBank/DDBJ databases">
        <title>The chitinases involved in constricting ring structure development in the nematode-trapping fungus Drechslerella dactyloides.</title>
        <authorList>
            <person name="Wang R."/>
            <person name="Zhang L."/>
            <person name="Tang P."/>
            <person name="Li S."/>
            <person name="Liang L."/>
        </authorList>
    </citation>
    <scope>NUCLEOTIDE SEQUENCE</scope>
    <source>
        <strain evidence="1">YMF1.00031</strain>
    </source>
</reference>
<accession>A0AAD6J4V0</accession>
<sequence length="132" mass="15242">MVNPSQGSIMRVGNVLAEKTSSVRRPFFQNVREDLRIIDELQTCGEVAEALKNEQERVARQDNEILNLKRSMGILQEFNIARQKEIEDLKKDMKILEEYKAAWDEFSKVYSSYLEDESKLGKVEDPQTSNTA</sequence>
<evidence type="ECO:0000313" key="1">
    <source>
        <dbReference type="EMBL" id="KAJ6264498.1"/>
    </source>
</evidence>
<name>A0AAD6J4V0_DREDA</name>
<dbReference type="AlphaFoldDB" id="A0AAD6J4V0"/>